<gene>
    <name evidence="14" type="ORF">SAMN04488579_13810</name>
</gene>
<dbReference type="InterPro" id="IPR000390">
    <property type="entry name" value="Small_drug/metabolite_transptr"/>
</dbReference>
<keyword evidence="6" id="KW-0441">Lipid A biosynthesis</keyword>
<dbReference type="Proteomes" id="UP000199652">
    <property type="component" value="Unassembled WGS sequence"/>
</dbReference>
<evidence type="ECO:0000256" key="5">
    <source>
        <dbReference type="ARBA" id="ARBA00022519"/>
    </source>
</evidence>
<feature type="transmembrane region" description="Helical" evidence="12">
    <location>
        <begin position="6"/>
        <end position="26"/>
    </location>
</feature>
<evidence type="ECO:0000256" key="10">
    <source>
        <dbReference type="ARBA" id="ARBA00023098"/>
    </source>
</evidence>
<dbReference type="GO" id="GO:0009103">
    <property type="term" value="P:lipopolysaccharide biosynthetic process"/>
    <property type="evidence" value="ECO:0007669"/>
    <property type="project" value="UniProtKB-KW"/>
</dbReference>
<dbReference type="AlphaFoldDB" id="A0A1H3K4P6"/>
<evidence type="ECO:0000256" key="9">
    <source>
        <dbReference type="ARBA" id="ARBA00022989"/>
    </source>
</evidence>
<keyword evidence="7 12" id="KW-0812">Transmembrane</keyword>
<dbReference type="SUPFAM" id="SSF103481">
    <property type="entry name" value="Multidrug resistance efflux transporter EmrE"/>
    <property type="match status" value="1"/>
</dbReference>
<dbReference type="Gene3D" id="1.10.3730.20">
    <property type="match status" value="1"/>
</dbReference>
<keyword evidence="8" id="KW-0448">Lipopolysaccharide biosynthesis</keyword>
<keyword evidence="9 12" id="KW-1133">Transmembrane helix</keyword>
<dbReference type="EMBL" id="FNOU01000038">
    <property type="protein sequence ID" value="SDY46578.1"/>
    <property type="molecule type" value="Genomic_DNA"/>
</dbReference>
<dbReference type="STRING" id="1528.SAMN04488579_13810"/>
<dbReference type="PANTHER" id="PTHR30561:SF9">
    <property type="entry name" value="4-AMINO-4-DEOXY-L-ARABINOSE-PHOSPHOUNDECAPRENOL FLIPPASE SUBUNIT ARNF-RELATED"/>
    <property type="match status" value="1"/>
</dbReference>
<feature type="transmembrane region" description="Helical" evidence="12">
    <location>
        <begin position="100"/>
        <end position="115"/>
    </location>
</feature>
<dbReference type="PANTHER" id="PTHR30561">
    <property type="entry name" value="SMR FAMILY PROTON-DEPENDENT DRUG EFFLUX TRANSPORTER SUGE"/>
    <property type="match status" value="1"/>
</dbReference>
<comment type="similarity">
    <text evidence="2">Belongs to the EamA transporter family.</text>
</comment>
<evidence type="ECO:0000256" key="11">
    <source>
        <dbReference type="ARBA" id="ARBA00023136"/>
    </source>
</evidence>
<keyword evidence="11 12" id="KW-0472">Membrane</keyword>
<keyword evidence="4" id="KW-0444">Lipid biosynthesis</keyword>
<sequence>MMHEMWPFILIFLISVLVSSISQIVLKISANKEYDSLIREYLNVRVILAYGLFFGSTLLTTYAYRGVPLSLGPVIECTGYVYVAVLGAMVLKEKFSKKKVIGNVLIVLGILVYALW</sequence>
<dbReference type="GO" id="GO:0005886">
    <property type="term" value="C:plasma membrane"/>
    <property type="evidence" value="ECO:0007669"/>
    <property type="project" value="UniProtKB-SubCell"/>
</dbReference>
<evidence type="ECO:0000259" key="13">
    <source>
        <dbReference type="Pfam" id="PF00892"/>
    </source>
</evidence>
<dbReference type="InterPro" id="IPR037185">
    <property type="entry name" value="EmrE-like"/>
</dbReference>
<dbReference type="Pfam" id="PF00892">
    <property type="entry name" value="EamA"/>
    <property type="match status" value="1"/>
</dbReference>
<evidence type="ECO:0000256" key="1">
    <source>
        <dbReference type="ARBA" id="ARBA00004651"/>
    </source>
</evidence>
<evidence type="ECO:0000256" key="8">
    <source>
        <dbReference type="ARBA" id="ARBA00022985"/>
    </source>
</evidence>
<evidence type="ECO:0000313" key="14">
    <source>
        <dbReference type="EMBL" id="SDY46578.1"/>
    </source>
</evidence>
<evidence type="ECO:0000256" key="12">
    <source>
        <dbReference type="SAM" id="Phobius"/>
    </source>
</evidence>
<name>A0A1H3K4P6_EUBBA</name>
<evidence type="ECO:0000256" key="6">
    <source>
        <dbReference type="ARBA" id="ARBA00022556"/>
    </source>
</evidence>
<organism evidence="14 15">
    <name type="scientific">Eubacterium barkeri</name>
    <name type="common">Clostridium barkeri</name>
    <dbReference type="NCBI Taxonomy" id="1528"/>
    <lineage>
        <taxon>Bacteria</taxon>
        <taxon>Bacillati</taxon>
        <taxon>Bacillota</taxon>
        <taxon>Clostridia</taxon>
        <taxon>Eubacteriales</taxon>
        <taxon>Eubacteriaceae</taxon>
        <taxon>Eubacterium</taxon>
    </lineage>
</organism>
<feature type="transmembrane region" description="Helical" evidence="12">
    <location>
        <begin position="47"/>
        <end position="64"/>
    </location>
</feature>
<dbReference type="RefSeq" id="WP_332583268.1">
    <property type="nucleotide sequence ID" value="NZ_FNOU01000038.1"/>
</dbReference>
<evidence type="ECO:0000256" key="2">
    <source>
        <dbReference type="ARBA" id="ARBA00007362"/>
    </source>
</evidence>
<feature type="domain" description="EamA" evidence="13">
    <location>
        <begin position="7"/>
        <end position="113"/>
    </location>
</feature>
<keyword evidence="15" id="KW-1185">Reference proteome</keyword>
<dbReference type="InterPro" id="IPR000620">
    <property type="entry name" value="EamA_dom"/>
</dbReference>
<proteinExistence type="inferred from homology"/>
<evidence type="ECO:0000256" key="3">
    <source>
        <dbReference type="ARBA" id="ARBA00022475"/>
    </source>
</evidence>
<comment type="subcellular location">
    <subcellularLocation>
        <location evidence="1">Cell membrane</location>
        <topology evidence="1">Multi-pass membrane protein</topology>
    </subcellularLocation>
</comment>
<accession>A0A1H3K4P6</accession>
<keyword evidence="5" id="KW-0997">Cell inner membrane</keyword>
<feature type="transmembrane region" description="Helical" evidence="12">
    <location>
        <begin position="70"/>
        <end position="91"/>
    </location>
</feature>
<dbReference type="GO" id="GO:0022857">
    <property type="term" value="F:transmembrane transporter activity"/>
    <property type="evidence" value="ECO:0007669"/>
    <property type="project" value="InterPro"/>
</dbReference>
<evidence type="ECO:0000256" key="7">
    <source>
        <dbReference type="ARBA" id="ARBA00022692"/>
    </source>
</evidence>
<evidence type="ECO:0000256" key="4">
    <source>
        <dbReference type="ARBA" id="ARBA00022516"/>
    </source>
</evidence>
<evidence type="ECO:0000313" key="15">
    <source>
        <dbReference type="Proteomes" id="UP000199652"/>
    </source>
</evidence>
<keyword evidence="10" id="KW-0443">Lipid metabolism</keyword>
<keyword evidence="3" id="KW-1003">Cell membrane</keyword>
<protein>
    <submittedName>
        <fullName evidence="14">EamA-like transporter family protein</fullName>
    </submittedName>
</protein>
<reference evidence="15" key="1">
    <citation type="submission" date="2016-10" db="EMBL/GenBank/DDBJ databases">
        <authorList>
            <person name="Varghese N."/>
            <person name="Submissions S."/>
        </authorList>
    </citation>
    <scope>NUCLEOTIDE SEQUENCE [LARGE SCALE GENOMIC DNA]</scope>
    <source>
        <strain evidence="15">VPI 5359</strain>
    </source>
</reference>